<dbReference type="PANTHER" id="PTHR13887:SF54">
    <property type="entry name" value="DSBA FAMILY PROTEIN"/>
    <property type="match status" value="1"/>
</dbReference>
<dbReference type="Gene3D" id="3.40.30.10">
    <property type="entry name" value="Glutaredoxin"/>
    <property type="match status" value="1"/>
</dbReference>
<dbReference type="Gene3D" id="1.10.472.60">
    <property type="entry name" value="putative protein disulfide isomerase domain"/>
    <property type="match status" value="1"/>
</dbReference>
<dbReference type="Pfam" id="PF13743">
    <property type="entry name" value="Thioredoxin_5"/>
    <property type="match status" value="1"/>
</dbReference>
<gene>
    <name evidence="1" type="ORF">ACFOND_04810</name>
</gene>
<dbReference type="EMBL" id="JBHRYN010000007">
    <property type="protein sequence ID" value="MFC3700955.1"/>
    <property type="molecule type" value="Genomic_DNA"/>
</dbReference>
<reference evidence="2" key="1">
    <citation type="journal article" date="2019" name="Int. J. Syst. Evol. Microbiol.">
        <title>The Global Catalogue of Microorganisms (GCM) 10K type strain sequencing project: providing services to taxonomists for standard genome sequencing and annotation.</title>
        <authorList>
            <consortium name="The Broad Institute Genomics Platform"/>
            <consortium name="The Broad Institute Genome Sequencing Center for Infectious Disease"/>
            <person name="Wu L."/>
            <person name="Ma J."/>
        </authorList>
    </citation>
    <scope>NUCLEOTIDE SEQUENCE [LARGE SCALE GENOMIC DNA]</scope>
    <source>
        <strain evidence="2">CECT 8288</strain>
    </source>
</reference>
<dbReference type="CDD" id="cd03025">
    <property type="entry name" value="DsbA_FrnE_like"/>
    <property type="match status" value="1"/>
</dbReference>
<dbReference type="RefSeq" id="WP_377362368.1">
    <property type="nucleotide sequence ID" value="NZ_JBHRYN010000007.1"/>
</dbReference>
<comment type="caution">
    <text evidence="1">The sequence shown here is derived from an EMBL/GenBank/DDBJ whole genome shotgun (WGS) entry which is preliminary data.</text>
</comment>
<dbReference type="InterPro" id="IPR036249">
    <property type="entry name" value="Thioredoxin-like_sf"/>
</dbReference>
<dbReference type="SUPFAM" id="SSF52833">
    <property type="entry name" value="Thioredoxin-like"/>
    <property type="match status" value="1"/>
</dbReference>
<keyword evidence="2" id="KW-1185">Reference proteome</keyword>
<dbReference type="PANTHER" id="PTHR13887">
    <property type="entry name" value="GLUTATHIONE S-TRANSFERASE KAPPA"/>
    <property type="match status" value="1"/>
</dbReference>
<sequence length="205" mass="23511">MENSQFYYVHDPMCSWCWAHRPQWDQFKKALESRNIPVEYVVGGLAPDSDKPMPEEQKETVSGYWRKIEALLGTPFNHDFWNSATPRRSTYPACRAVIAAKSQQAEEKMIHALQEAYYLRALNPSDVSTHELLAAELGLDVSKFSNELASNELEAEFNRQLRFAHSMPISGFPSMVLKHNDQWHSIVLDYKDYSGALAQVEEILS</sequence>
<evidence type="ECO:0000313" key="1">
    <source>
        <dbReference type="EMBL" id="MFC3700955.1"/>
    </source>
</evidence>
<organism evidence="1 2">
    <name type="scientific">Reinekea marina</name>
    <dbReference type="NCBI Taxonomy" id="1310421"/>
    <lineage>
        <taxon>Bacteria</taxon>
        <taxon>Pseudomonadati</taxon>
        <taxon>Pseudomonadota</taxon>
        <taxon>Gammaproteobacteria</taxon>
        <taxon>Oceanospirillales</taxon>
        <taxon>Saccharospirillaceae</taxon>
        <taxon>Reinekea</taxon>
    </lineage>
</organism>
<protein>
    <submittedName>
        <fullName evidence="1">DsbA family protein</fullName>
    </submittedName>
</protein>
<evidence type="ECO:0000313" key="2">
    <source>
        <dbReference type="Proteomes" id="UP001595710"/>
    </source>
</evidence>
<name>A0ABV7WR46_9GAMM</name>
<dbReference type="Proteomes" id="UP001595710">
    <property type="component" value="Unassembled WGS sequence"/>
</dbReference>
<accession>A0ABV7WR46</accession>
<proteinExistence type="predicted"/>